<keyword evidence="3" id="KW-1185">Reference proteome</keyword>
<dbReference type="SUPFAM" id="SSF54913">
    <property type="entry name" value="GlnB-like"/>
    <property type="match status" value="1"/>
</dbReference>
<dbReference type="Gene3D" id="3.30.70.790">
    <property type="entry name" value="UreE, C-terminal domain"/>
    <property type="match status" value="1"/>
</dbReference>
<sequence>MVELLRTTDPVLLSFVESLLRGAGLGVLVFDTHTSILEGSIGAIPRRLMVADDELADARILLDDAGIDYDRRIRS</sequence>
<proteinExistence type="predicted"/>
<dbReference type="OrthoDB" id="5297170at2"/>
<dbReference type="InParanoid" id="A0A1Y5TTV8"/>
<accession>A0A1Y5TTV8</accession>
<gene>
    <name evidence="2" type="ORF">OCH7691_03486</name>
</gene>
<dbReference type="InterPro" id="IPR011322">
    <property type="entry name" value="N-reg_PII-like_a/b"/>
</dbReference>
<dbReference type="Pfam" id="PF09413">
    <property type="entry name" value="DUF2007"/>
    <property type="match status" value="1"/>
</dbReference>
<name>A0A1Y5TTV8_9PROT</name>
<feature type="domain" description="DUF2007" evidence="1">
    <location>
        <begin position="1"/>
        <end position="65"/>
    </location>
</feature>
<dbReference type="InterPro" id="IPR018551">
    <property type="entry name" value="DUF2007"/>
</dbReference>
<evidence type="ECO:0000313" key="3">
    <source>
        <dbReference type="Proteomes" id="UP000193200"/>
    </source>
</evidence>
<dbReference type="Proteomes" id="UP000193200">
    <property type="component" value="Unassembled WGS sequence"/>
</dbReference>
<dbReference type="RefSeq" id="WP_085884825.1">
    <property type="nucleotide sequence ID" value="NZ_FWFR01000003.1"/>
</dbReference>
<organism evidence="2 3">
    <name type="scientific">Oceanibacterium hippocampi</name>
    <dbReference type="NCBI Taxonomy" id="745714"/>
    <lineage>
        <taxon>Bacteria</taxon>
        <taxon>Pseudomonadati</taxon>
        <taxon>Pseudomonadota</taxon>
        <taxon>Alphaproteobacteria</taxon>
        <taxon>Sneathiellales</taxon>
        <taxon>Sneathiellaceae</taxon>
        <taxon>Oceanibacterium</taxon>
    </lineage>
</organism>
<evidence type="ECO:0000259" key="1">
    <source>
        <dbReference type="Pfam" id="PF09413"/>
    </source>
</evidence>
<dbReference type="AlphaFoldDB" id="A0A1Y5TTV8"/>
<reference evidence="2 3" key="1">
    <citation type="submission" date="2017-03" db="EMBL/GenBank/DDBJ databases">
        <authorList>
            <person name="Afonso C.L."/>
            <person name="Miller P.J."/>
            <person name="Scott M.A."/>
            <person name="Spackman E."/>
            <person name="Goraichik I."/>
            <person name="Dimitrov K.M."/>
            <person name="Suarez D.L."/>
            <person name="Swayne D.E."/>
        </authorList>
    </citation>
    <scope>NUCLEOTIDE SEQUENCE [LARGE SCALE GENOMIC DNA]</scope>
    <source>
        <strain evidence="2 3">CECT 7691</strain>
    </source>
</reference>
<dbReference type="EMBL" id="FWFR01000003">
    <property type="protein sequence ID" value="SLN72517.1"/>
    <property type="molecule type" value="Genomic_DNA"/>
</dbReference>
<evidence type="ECO:0000313" key="2">
    <source>
        <dbReference type="EMBL" id="SLN72517.1"/>
    </source>
</evidence>
<protein>
    <recommendedName>
        <fullName evidence="1">DUF2007 domain-containing protein</fullName>
    </recommendedName>
</protein>